<dbReference type="RefSeq" id="WP_005199773.1">
    <property type="nucleotide sequence ID" value="NZ_CP178557.1"/>
</dbReference>
<sequence length="78" mass="8519">MIESRWLTRWPELFAGLTDTQVRGVVQAIDNNVLEGWDPQRADIDLLTRSARGELTDAEVIAEAVAMATSARAAHALG</sequence>
<dbReference type="EMBL" id="JARUXG010000017">
    <property type="protein sequence ID" value="MDG6783129.1"/>
    <property type="molecule type" value="Genomic_DNA"/>
</dbReference>
<dbReference type="AlphaFoldDB" id="A0AAW6RAZ7"/>
<geneLocation type="plasmid" evidence="1">
    <name>p1517_part_2</name>
</geneLocation>
<proteinExistence type="predicted"/>
<organism evidence="1">
    <name type="scientific">Gordonia rubripertincta</name>
    <name type="common">Rhodococcus corallinus</name>
    <dbReference type="NCBI Taxonomy" id="36822"/>
    <lineage>
        <taxon>Bacteria</taxon>
        <taxon>Bacillati</taxon>
        <taxon>Actinomycetota</taxon>
        <taxon>Actinomycetes</taxon>
        <taxon>Mycobacteriales</taxon>
        <taxon>Gordoniaceae</taxon>
        <taxon>Gordonia</taxon>
    </lineage>
</organism>
<reference evidence="1" key="1">
    <citation type="submission" date="2023-04" db="EMBL/GenBank/DDBJ databases">
        <title>Characterization and analysis of the complete genome of Gordonia rubripertincta 112, the degrader of aromatic and aliphatic compounds.</title>
        <authorList>
            <person name="Frantsuzova E."/>
            <person name="Bogun A."/>
            <person name="Delegan Y."/>
        </authorList>
    </citation>
    <scope>NUCLEOTIDE SEQUENCE</scope>
    <source>
        <strain evidence="1">112</strain>
        <plasmid evidence="1">p1517_part_2</plasmid>
    </source>
</reference>
<gene>
    <name evidence="1" type="ORF">QBL07_20115</name>
</gene>
<evidence type="ECO:0000313" key="1">
    <source>
        <dbReference type="EMBL" id="MDG6783129.1"/>
    </source>
</evidence>
<name>A0AAW6RAZ7_GORRU</name>
<accession>A0AAW6RAZ7</accession>
<protein>
    <recommendedName>
        <fullName evidence="2">Antitoxin VbhA domain-containing protein</fullName>
    </recommendedName>
</protein>
<comment type="caution">
    <text evidence="1">The sequence shown here is derived from an EMBL/GenBank/DDBJ whole genome shotgun (WGS) entry which is preliminary data.</text>
</comment>
<keyword evidence="1" id="KW-0614">Plasmid</keyword>
<evidence type="ECO:0008006" key="2">
    <source>
        <dbReference type="Google" id="ProtNLM"/>
    </source>
</evidence>